<organism evidence="2 3">
    <name type="scientific">Morococcus cerebrosus</name>
    <dbReference type="NCBI Taxonomy" id="1056807"/>
    <lineage>
        <taxon>Bacteria</taxon>
        <taxon>Pseudomonadati</taxon>
        <taxon>Pseudomonadota</taxon>
        <taxon>Betaproteobacteria</taxon>
        <taxon>Neisseriales</taxon>
        <taxon>Neisseriaceae</taxon>
        <taxon>Morococcus</taxon>
    </lineage>
</organism>
<proteinExistence type="predicted"/>
<accession>A0A0C1EM08</accession>
<reference evidence="2 3" key="1">
    <citation type="submission" date="2014-12" db="EMBL/GenBank/DDBJ databases">
        <title>Genome sequence of Morococcus cerebrosus.</title>
        <authorList>
            <person name="Shin S.-K."/>
            <person name="Yi H."/>
        </authorList>
    </citation>
    <scope>NUCLEOTIDE SEQUENCE [LARGE SCALE GENOMIC DNA]</scope>
    <source>
        <strain evidence="2 3">CIP 81.93</strain>
    </source>
</reference>
<evidence type="ECO:0000313" key="3">
    <source>
        <dbReference type="Proteomes" id="UP000031390"/>
    </source>
</evidence>
<gene>
    <name evidence="2" type="ORF">MCC93_00170</name>
</gene>
<dbReference type="Proteomes" id="UP000031390">
    <property type="component" value="Unassembled WGS sequence"/>
</dbReference>
<dbReference type="AlphaFoldDB" id="A0A0C1EM08"/>
<sequence>MRFQTFRFPQNKSRLKTSMIGFQTTFKPLPKLSNQETGETKWKKHLSKR</sequence>
<evidence type="ECO:0000313" key="2">
    <source>
        <dbReference type="EMBL" id="KIC13290.1"/>
    </source>
</evidence>
<protein>
    <submittedName>
        <fullName evidence="2">Uncharacterized protein</fullName>
    </submittedName>
</protein>
<feature type="region of interest" description="Disordered" evidence="1">
    <location>
        <begin position="30"/>
        <end position="49"/>
    </location>
</feature>
<dbReference type="EMBL" id="JUFZ01000001">
    <property type="protein sequence ID" value="KIC13290.1"/>
    <property type="molecule type" value="Genomic_DNA"/>
</dbReference>
<name>A0A0C1EM08_9NEIS</name>
<evidence type="ECO:0000256" key="1">
    <source>
        <dbReference type="SAM" id="MobiDB-lite"/>
    </source>
</evidence>
<comment type="caution">
    <text evidence="2">The sequence shown here is derived from an EMBL/GenBank/DDBJ whole genome shotgun (WGS) entry which is preliminary data.</text>
</comment>